<feature type="region of interest" description="Disordered" evidence="1">
    <location>
        <begin position="83"/>
        <end position="103"/>
    </location>
</feature>
<accession>A0A5N6KWZ6</accession>
<name>A0A5N6KWZ6_9ROSI</name>
<dbReference type="InterPro" id="IPR029058">
    <property type="entry name" value="AB_hydrolase_fold"/>
</dbReference>
<dbReference type="Gene3D" id="3.40.50.1820">
    <property type="entry name" value="alpha/beta hydrolase"/>
    <property type="match status" value="1"/>
</dbReference>
<feature type="domain" description="AB hydrolase-1" evidence="2">
    <location>
        <begin position="41"/>
        <end position="325"/>
    </location>
</feature>
<evidence type="ECO:0000259" key="2">
    <source>
        <dbReference type="Pfam" id="PF12697"/>
    </source>
</evidence>
<dbReference type="SUPFAM" id="SSF53474">
    <property type="entry name" value="alpha/beta-Hydrolases"/>
    <property type="match status" value="1"/>
</dbReference>
<evidence type="ECO:0000256" key="1">
    <source>
        <dbReference type="SAM" id="MobiDB-lite"/>
    </source>
</evidence>
<reference evidence="3 4" key="1">
    <citation type="submission" date="2019-06" db="EMBL/GenBank/DDBJ databases">
        <title>A chromosomal-level reference genome of Carpinus fangiana (Coryloideae, Betulaceae).</title>
        <authorList>
            <person name="Yang X."/>
            <person name="Wang Z."/>
            <person name="Zhang L."/>
            <person name="Hao G."/>
            <person name="Liu J."/>
            <person name="Yang Y."/>
        </authorList>
    </citation>
    <scope>NUCLEOTIDE SEQUENCE [LARGE SCALE GENOMIC DNA]</scope>
    <source>
        <strain evidence="3">Cfa_2016G</strain>
        <tissue evidence="3">Leaf</tissue>
    </source>
</reference>
<evidence type="ECO:0000313" key="3">
    <source>
        <dbReference type="EMBL" id="KAB8349819.1"/>
    </source>
</evidence>
<organism evidence="3 4">
    <name type="scientific">Carpinus fangiana</name>
    <dbReference type="NCBI Taxonomy" id="176857"/>
    <lineage>
        <taxon>Eukaryota</taxon>
        <taxon>Viridiplantae</taxon>
        <taxon>Streptophyta</taxon>
        <taxon>Embryophyta</taxon>
        <taxon>Tracheophyta</taxon>
        <taxon>Spermatophyta</taxon>
        <taxon>Magnoliopsida</taxon>
        <taxon>eudicotyledons</taxon>
        <taxon>Gunneridae</taxon>
        <taxon>Pentapetalae</taxon>
        <taxon>rosids</taxon>
        <taxon>fabids</taxon>
        <taxon>Fagales</taxon>
        <taxon>Betulaceae</taxon>
        <taxon>Carpinus</taxon>
    </lineage>
</organism>
<proteinExistence type="predicted"/>
<dbReference type="EMBL" id="VIBQ01000014">
    <property type="protein sequence ID" value="KAB8349819.1"/>
    <property type="molecule type" value="Genomic_DNA"/>
</dbReference>
<dbReference type="InterPro" id="IPR000073">
    <property type="entry name" value="AB_hydrolase_1"/>
</dbReference>
<sequence length="341" mass="36890">MAAVAIPPELVPHALSLPAKPNAPIHYTYVAPSDATSSTLVVFLNGLMMPQAGWHPAIALLLRQRKLAASAWPAMMTYDRYGQGQTSARDPADGLPGKEPGHGHDVADVVTDLHVLIKEVCRERGGHPPSRLVLIANSIGCAIARLYAERFVGAPNVSAILMLDSIMANSDFVSMFPNPDSPSFPGPSSLPDGVTEEEVRDTRLKYGKMFHPSVVNAEGLSRRNLAELLPHSNTPILKSGDLDGKGPLLLVVGHDPEWFAKEGEEGSMHTPQAVTMSYVNPAWQRYNEGLVAITNRDRYLATEKVPLIAPKCGHFIQRDDPLFVAGLVDKILNAVDATFDS</sequence>
<dbReference type="Pfam" id="PF12697">
    <property type="entry name" value="Abhydrolase_6"/>
    <property type="match status" value="1"/>
</dbReference>
<comment type="caution">
    <text evidence="3">The sequence shown here is derived from an EMBL/GenBank/DDBJ whole genome shotgun (WGS) entry which is preliminary data.</text>
</comment>
<keyword evidence="4" id="KW-1185">Reference proteome</keyword>
<protein>
    <recommendedName>
        <fullName evidence="2">AB hydrolase-1 domain-containing protein</fullName>
    </recommendedName>
</protein>
<gene>
    <name evidence="3" type="ORF">FH972_023832</name>
</gene>
<dbReference type="Proteomes" id="UP000327013">
    <property type="component" value="Unassembled WGS sequence"/>
</dbReference>
<dbReference type="OrthoDB" id="3466836at2759"/>
<evidence type="ECO:0000313" key="4">
    <source>
        <dbReference type="Proteomes" id="UP000327013"/>
    </source>
</evidence>
<dbReference type="AlphaFoldDB" id="A0A5N6KWZ6"/>